<dbReference type="GO" id="GO:0002098">
    <property type="term" value="P:tRNA wobble uridine modification"/>
    <property type="evidence" value="ECO:0007669"/>
    <property type="project" value="InterPro"/>
</dbReference>
<dbReference type="AlphaFoldDB" id="C1LHD9"/>
<keyword evidence="6" id="KW-0963">Cytoplasm</keyword>
<evidence type="ECO:0000256" key="6">
    <source>
        <dbReference type="ARBA" id="ARBA00022490"/>
    </source>
</evidence>
<dbReference type="GO" id="GO:0033588">
    <property type="term" value="C:elongator holoenzyme complex"/>
    <property type="evidence" value="ECO:0007669"/>
    <property type="project" value="InterPro"/>
</dbReference>
<evidence type="ECO:0000256" key="5">
    <source>
        <dbReference type="ARBA" id="ARBA00020265"/>
    </source>
</evidence>
<dbReference type="Gene3D" id="3.40.50.300">
    <property type="entry name" value="P-loop containing nucleotide triphosphate hydrolases"/>
    <property type="match status" value="1"/>
</dbReference>
<dbReference type="UniPathway" id="UPA00988"/>
<dbReference type="Pfam" id="PF05625">
    <property type="entry name" value="PAXNEB"/>
    <property type="match status" value="1"/>
</dbReference>
<reference evidence="9" key="2">
    <citation type="submission" date="2009-03" db="EMBL/GenBank/DDBJ databases">
        <authorList>
            <person name="Gang L."/>
        </authorList>
    </citation>
    <scope>NUCLEOTIDE SEQUENCE</scope>
    <source>
        <strain evidence="9">Anhui</strain>
    </source>
</reference>
<evidence type="ECO:0000256" key="2">
    <source>
        <dbReference type="ARBA" id="ARBA00004496"/>
    </source>
</evidence>
<evidence type="ECO:0000256" key="4">
    <source>
        <dbReference type="ARBA" id="ARBA00007573"/>
    </source>
</evidence>
<dbReference type="InterPro" id="IPR027417">
    <property type="entry name" value="P-loop_NTPase"/>
</dbReference>
<proteinExistence type="evidence at transcript level"/>
<dbReference type="CDD" id="cd19494">
    <property type="entry name" value="Elp4"/>
    <property type="match status" value="1"/>
</dbReference>
<keyword evidence="8" id="KW-0539">Nucleus</keyword>
<organism evidence="9">
    <name type="scientific">Schistosoma japonicum</name>
    <name type="common">Blood fluke</name>
    <dbReference type="NCBI Taxonomy" id="6182"/>
    <lineage>
        <taxon>Eukaryota</taxon>
        <taxon>Metazoa</taxon>
        <taxon>Spiralia</taxon>
        <taxon>Lophotrochozoa</taxon>
        <taxon>Platyhelminthes</taxon>
        <taxon>Trematoda</taxon>
        <taxon>Digenea</taxon>
        <taxon>Strigeidida</taxon>
        <taxon>Schistosomatoidea</taxon>
        <taxon>Schistosomatidae</taxon>
        <taxon>Schistosoma</taxon>
    </lineage>
</organism>
<dbReference type="EMBL" id="FN318388">
    <property type="protein sequence ID" value="CAX74117.1"/>
    <property type="molecule type" value="mRNA"/>
</dbReference>
<protein>
    <recommendedName>
        <fullName evidence="5">Elongator complex protein 4</fullName>
    </recommendedName>
</protein>
<evidence type="ECO:0000256" key="1">
    <source>
        <dbReference type="ARBA" id="ARBA00004123"/>
    </source>
</evidence>
<evidence type="ECO:0000256" key="3">
    <source>
        <dbReference type="ARBA" id="ARBA00005043"/>
    </source>
</evidence>
<dbReference type="SUPFAM" id="SSF52540">
    <property type="entry name" value="P-loop containing nucleoside triphosphate hydrolases"/>
    <property type="match status" value="1"/>
</dbReference>
<comment type="similarity">
    <text evidence="4">Belongs to the ELP4 family.</text>
</comment>
<dbReference type="GO" id="GO:0008023">
    <property type="term" value="C:transcription elongation factor complex"/>
    <property type="evidence" value="ECO:0007669"/>
    <property type="project" value="TreeGrafter"/>
</dbReference>
<reference evidence="9" key="1">
    <citation type="journal article" date="2009" name="Nature">
        <title>The Schistosoma japonicum genome reveals features of host-parasite interplay.</title>
        <authorList>
            <person name="Liu F."/>
            <person name="Zhou Y."/>
            <person name="Wang Z.Q."/>
            <person name="Lu G."/>
            <person name="Zheng H."/>
            <person name="Brindley P.J."/>
            <person name="McManus D.P."/>
            <person name="Blair D."/>
            <person name="Zhang Q.H."/>
            <person name="Zhong Y."/>
            <person name="Wang S."/>
            <person name="Han Z.G."/>
            <person name="Chen Z."/>
        </authorList>
    </citation>
    <scope>NUCLEOTIDE SEQUENCE</scope>
    <source>
        <strain evidence="9">Anhui</strain>
    </source>
</reference>
<dbReference type="PANTHER" id="PTHR12896:SF1">
    <property type="entry name" value="ELONGATOR COMPLEX PROTEIN 4"/>
    <property type="match status" value="1"/>
</dbReference>
<sequence>MNGVKRSFKLSTFLISTGIPSFDELLGGGVASGSIILVEPDFHQTYAKQLLNLFVAEGILSGHSVFYGATETLDRLLRKLPDNITPVNEVNEETTDLKIAWRYQNVSNTKNLNHFTSNLGHHFNMTIPMDAAAQISEKNVSTSSFQPDSKKTLQTNLVSLIQKFIKFRSNTKVSSGIQRIVINSCGSPLWGNCKDTQQFYRSMLNFFATLHLLIQNSHSTVFVTLPAAKLPPGLFTRISHYCDYIFQVQGLSDQIQANPVYSEYDGLLTVYRIPWLIGGNTLEPAFRSTTLEWAFKMKRHQLIVQHLHLPPCLSDTVNRSNTSETIFTTCSKFHDKKLDF</sequence>
<name>C1LHD9_SCHJA</name>
<evidence type="ECO:0000256" key="7">
    <source>
        <dbReference type="ARBA" id="ARBA00022694"/>
    </source>
</evidence>
<evidence type="ECO:0000256" key="8">
    <source>
        <dbReference type="ARBA" id="ARBA00023242"/>
    </source>
</evidence>
<evidence type="ECO:0000313" key="9">
    <source>
        <dbReference type="EMBL" id="CAX74117.1"/>
    </source>
</evidence>
<keyword evidence="7" id="KW-0819">tRNA processing</keyword>
<accession>C1LHD9</accession>
<comment type="pathway">
    <text evidence="3">tRNA modification; 5-methoxycarbonylmethyl-2-thiouridine-tRNA biosynthesis.</text>
</comment>
<dbReference type="InterPro" id="IPR008728">
    <property type="entry name" value="Elongator_complex_protein_4"/>
</dbReference>
<dbReference type="PANTHER" id="PTHR12896">
    <property type="entry name" value="PAX6 NEIGHBOR PROTEIN PAXNEB"/>
    <property type="match status" value="1"/>
</dbReference>
<comment type="subcellular location">
    <subcellularLocation>
        <location evidence="2">Cytoplasm</location>
    </subcellularLocation>
    <subcellularLocation>
        <location evidence="1">Nucleus</location>
    </subcellularLocation>
</comment>
<dbReference type="GO" id="GO:0005737">
    <property type="term" value="C:cytoplasm"/>
    <property type="evidence" value="ECO:0007669"/>
    <property type="project" value="UniProtKB-SubCell"/>
</dbReference>